<comment type="caution">
    <text evidence="1">The sequence shown here is derived from an EMBL/GenBank/DDBJ whole genome shotgun (WGS) entry which is preliminary data.</text>
</comment>
<proteinExistence type="predicted"/>
<protein>
    <submittedName>
        <fullName evidence="1">Uncharacterized protein</fullName>
    </submittedName>
</protein>
<dbReference type="EMBL" id="CM045875">
    <property type="protein sequence ID" value="KAI7944155.1"/>
    <property type="molecule type" value="Genomic_DNA"/>
</dbReference>
<evidence type="ECO:0000313" key="2">
    <source>
        <dbReference type="Proteomes" id="UP001060170"/>
    </source>
</evidence>
<dbReference type="Proteomes" id="UP001060170">
    <property type="component" value="Chromosome 11"/>
</dbReference>
<name>A0ACC0E509_9BASI</name>
<keyword evidence="2" id="KW-1185">Reference proteome</keyword>
<gene>
    <name evidence="1" type="ORF">MJO28_011683</name>
</gene>
<reference evidence="2" key="1">
    <citation type="journal article" date="2018" name="BMC Genomics">
        <title>Genomic insights into host adaptation between the wheat stripe rust pathogen (Puccinia striiformis f. sp. tritici) and the barley stripe rust pathogen (Puccinia striiformis f. sp. hordei).</title>
        <authorList>
            <person name="Xia C."/>
            <person name="Wang M."/>
            <person name="Yin C."/>
            <person name="Cornejo O.E."/>
            <person name="Hulbert S.H."/>
            <person name="Chen X."/>
        </authorList>
    </citation>
    <scope>NUCLEOTIDE SEQUENCE [LARGE SCALE GENOMIC DNA]</scope>
    <source>
        <strain evidence="2">93-210</strain>
    </source>
</reference>
<organism evidence="1 2">
    <name type="scientific">Puccinia striiformis f. sp. tritici</name>
    <dbReference type="NCBI Taxonomy" id="168172"/>
    <lineage>
        <taxon>Eukaryota</taxon>
        <taxon>Fungi</taxon>
        <taxon>Dikarya</taxon>
        <taxon>Basidiomycota</taxon>
        <taxon>Pucciniomycotina</taxon>
        <taxon>Pucciniomycetes</taxon>
        <taxon>Pucciniales</taxon>
        <taxon>Pucciniaceae</taxon>
        <taxon>Puccinia</taxon>
    </lineage>
</organism>
<sequence>MLLRMKLLIPKLQKNSIKIELTLLFLLWSMISILNLKQSRIYSKLLQYGLST</sequence>
<accession>A0ACC0E509</accession>
<reference evidence="1 2" key="3">
    <citation type="journal article" date="2022" name="Microbiol. Spectr.">
        <title>Folding features and dynamics of 3D genome architecture in plant fungal pathogens.</title>
        <authorList>
            <person name="Xia C."/>
        </authorList>
    </citation>
    <scope>NUCLEOTIDE SEQUENCE [LARGE SCALE GENOMIC DNA]</scope>
    <source>
        <strain evidence="1 2">93-210</strain>
    </source>
</reference>
<evidence type="ECO:0000313" key="1">
    <source>
        <dbReference type="EMBL" id="KAI7944155.1"/>
    </source>
</evidence>
<reference evidence="2" key="2">
    <citation type="journal article" date="2018" name="Mol. Plant Microbe Interact.">
        <title>Genome sequence resources for the wheat stripe rust pathogen (Puccinia striiformis f. sp. tritici) and the barley stripe rust pathogen (Puccinia striiformis f. sp. hordei).</title>
        <authorList>
            <person name="Xia C."/>
            <person name="Wang M."/>
            <person name="Yin C."/>
            <person name="Cornejo O.E."/>
            <person name="Hulbert S.H."/>
            <person name="Chen X."/>
        </authorList>
    </citation>
    <scope>NUCLEOTIDE SEQUENCE [LARGE SCALE GENOMIC DNA]</scope>
    <source>
        <strain evidence="2">93-210</strain>
    </source>
</reference>